<evidence type="ECO:0000313" key="4">
    <source>
        <dbReference type="Proteomes" id="UP000298138"/>
    </source>
</evidence>
<gene>
    <name evidence="3" type="ORF">EX30DRAFT_366058</name>
</gene>
<feature type="compositionally biased region" description="Pro residues" evidence="1">
    <location>
        <begin position="145"/>
        <end position="156"/>
    </location>
</feature>
<feature type="compositionally biased region" description="Low complexity" evidence="1">
    <location>
        <begin position="135"/>
        <end position="144"/>
    </location>
</feature>
<dbReference type="InParanoid" id="A0A4S2MN56"/>
<organism evidence="3 4">
    <name type="scientific">Ascodesmis nigricans</name>
    <dbReference type="NCBI Taxonomy" id="341454"/>
    <lineage>
        <taxon>Eukaryota</taxon>
        <taxon>Fungi</taxon>
        <taxon>Dikarya</taxon>
        <taxon>Ascomycota</taxon>
        <taxon>Pezizomycotina</taxon>
        <taxon>Pezizomycetes</taxon>
        <taxon>Pezizales</taxon>
        <taxon>Ascodesmidaceae</taxon>
        <taxon>Ascodesmis</taxon>
    </lineage>
</organism>
<keyword evidence="2" id="KW-0732">Signal</keyword>
<feature type="compositionally biased region" description="Basic and acidic residues" evidence="1">
    <location>
        <begin position="434"/>
        <end position="445"/>
    </location>
</feature>
<protein>
    <submittedName>
        <fullName evidence="3">Uncharacterized protein</fullName>
    </submittedName>
</protein>
<keyword evidence="4" id="KW-1185">Reference proteome</keyword>
<name>A0A4S2MN56_9PEZI</name>
<feature type="region of interest" description="Disordered" evidence="1">
    <location>
        <begin position="99"/>
        <end position="156"/>
    </location>
</feature>
<evidence type="ECO:0000256" key="1">
    <source>
        <dbReference type="SAM" id="MobiDB-lite"/>
    </source>
</evidence>
<proteinExistence type="predicted"/>
<feature type="region of interest" description="Disordered" evidence="1">
    <location>
        <begin position="424"/>
        <end position="445"/>
    </location>
</feature>
<evidence type="ECO:0000313" key="3">
    <source>
        <dbReference type="EMBL" id="TGZ78415.1"/>
    </source>
</evidence>
<feature type="chain" id="PRO_5020847228" evidence="2">
    <location>
        <begin position="27"/>
        <end position="577"/>
    </location>
</feature>
<dbReference type="EMBL" id="ML220142">
    <property type="protein sequence ID" value="TGZ78415.1"/>
    <property type="molecule type" value="Genomic_DNA"/>
</dbReference>
<evidence type="ECO:0000256" key="2">
    <source>
        <dbReference type="SAM" id="SignalP"/>
    </source>
</evidence>
<dbReference type="Proteomes" id="UP000298138">
    <property type="component" value="Unassembled WGS sequence"/>
</dbReference>
<accession>A0A4S2MN56</accession>
<sequence>MKTPTLPLRTFLLLTLLAASTTTVSATPDPAASSDVSAAFEKFLQALGIKTAGSSVVVNPINNNNNNNVMSTVTSTTTATIPTATPGVVTTNQEPKKIPAVIRPGSGSSSAVLRPSKPPGTQKTPLIPVATKLNTTSPVTTTIPSTPPSPKPAPVPVPGGPKPWDPLVPHNHTAGYSLTTLPTPLQVAISNNSGEVVAALAVLPFRNRGREGVENLLAHVRDVGVLCYEEEWFGVKGEVRGVRWGVVGRKVENALKNVGGPGIGNEGAFDLHKDIWAEVGEQLSIMYHYLRNKIDQHYLKSQLQAPGSFTQKDMAKPSAPVVSSLLTGAATPIPLIGITYKAMLARLVSLEEVGKENLYELARKRLVHCLRMGEGLGGEPTKREGEEEGKEVVMVKPVKGPEEQPKAKVVEIHRVPVPVPVFHQGPPPHHRPPYHHEMGLDGRRGGRGERGFHKMEEVKRIVEDVVEKHQKTKAMIEGMVDDRVKHHQTLKEKETEKNGMRENVMKGMNGIPMNGNPPSLKDILKNEDDEEEEERGPRIIPIGPVRVIPLRVHGPTVMPLKEKRSVAVEEDDREEEW</sequence>
<feature type="signal peptide" evidence="2">
    <location>
        <begin position="1"/>
        <end position="26"/>
    </location>
</feature>
<dbReference type="AlphaFoldDB" id="A0A4S2MN56"/>
<reference evidence="3 4" key="1">
    <citation type="submission" date="2019-04" db="EMBL/GenBank/DDBJ databases">
        <title>Comparative genomics and transcriptomics to analyze fruiting body development in filamentous ascomycetes.</title>
        <authorList>
            <consortium name="DOE Joint Genome Institute"/>
            <person name="Lutkenhaus R."/>
            <person name="Traeger S."/>
            <person name="Breuer J."/>
            <person name="Kuo A."/>
            <person name="Lipzen A."/>
            <person name="Pangilinan J."/>
            <person name="Dilworth D."/>
            <person name="Sandor L."/>
            <person name="Poggeler S."/>
            <person name="Barry K."/>
            <person name="Grigoriev I.V."/>
            <person name="Nowrousian M."/>
        </authorList>
    </citation>
    <scope>NUCLEOTIDE SEQUENCE [LARGE SCALE GENOMIC DNA]</scope>
    <source>
        <strain evidence="3 4">CBS 389.68</strain>
    </source>
</reference>